<evidence type="ECO:0000313" key="10">
    <source>
        <dbReference type="Proteomes" id="UP000760819"/>
    </source>
</evidence>
<evidence type="ECO:0000256" key="1">
    <source>
        <dbReference type="ARBA" id="ARBA00004370"/>
    </source>
</evidence>
<gene>
    <name evidence="9" type="primary">secE</name>
    <name evidence="9" type="ORF">KC640_00170</name>
</gene>
<keyword evidence="6" id="KW-0811">Translocation</keyword>
<dbReference type="Pfam" id="PF00584">
    <property type="entry name" value="SecE"/>
    <property type="match status" value="1"/>
</dbReference>
<sequence>MKALLNIPKLIRGEILAVWHELKLVQWYSAANTFNSSVIVIVATIATVAILASADQVFVAVRELLLNRSIV</sequence>
<dbReference type="GO" id="GO:0008320">
    <property type="term" value="F:protein transmembrane transporter activity"/>
    <property type="evidence" value="ECO:0007669"/>
    <property type="project" value="InterPro"/>
</dbReference>
<keyword evidence="4" id="KW-0653">Protein transport</keyword>
<reference evidence="9" key="2">
    <citation type="journal article" date="2021" name="Microbiome">
        <title>Successional dynamics and alternative stable states in a saline activated sludge microbial community over 9 years.</title>
        <authorList>
            <person name="Wang Y."/>
            <person name="Ye J."/>
            <person name="Ju F."/>
            <person name="Liu L."/>
            <person name="Boyd J.A."/>
            <person name="Deng Y."/>
            <person name="Parks D.H."/>
            <person name="Jiang X."/>
            <person name="Yin X."/>
            <person name="Woodcroft B.J."/>
            <person name="Tyson G.W."/>
            <person name="Hugenholtz P."/>
            <person name="Polz M.F."/>
            <person name="Zhang T."/>
        </authorList>
    </citation>
    <scope>NUCLEOTIDE SEQUENCE</scope>
    <source>
        <strain evidence="9">HKST-UBA12</strain>
    </source>
</reference>
<feature type="transmembrane region" description="Helical" evidence="8">
    <location>
        <begin position="38"/>
        <end position="61"/>
    </location>
</feature>
<dbReference type="GO" id="GO:0009306">
    <property type="term" value="P:protein secretion"/>
    <property type="evidence" value="ECO:0007669"/>
    <property type="project" value="InterPro"/>
</dbReference>
<keyword evidence="2" id="KW-0813">Transport</keyword>
<dbReference type="GO" id="GO:0006605">
    <property type="term" value="P:protein targeting"/>
    <property type="evidence" value="ECO:0007669"/>
    <property type="project" value="InterPro"/>
</dbReference>
<dbReference type="GO" id="GO:0006886">
    <property type="term" value="P:intracellular protein transport"/>
    <property type="evidence" value="ECO:0007669"/>
    <property type="project" value="InterPro"/>
</dbReference>
<evidence type="ECO:0000313" key="9">
    <source>
        <dbReference type="EMBL" id="MCA9378820.1"/>
    </source>
</evidence>
<dbReference type="InterPro" id="IPR005807">
    <property type="entry name" value="SecE_bac"/>
</dbReference>
<evidence type="ECO:0000256" key="3">
    <source>
        <dbReference type="ARBA" id="ARBA00022692"/>
    </source>
</evidence>
<dbReference type="InterPro" id="IPR038379">
    <property type="entry name" value="SecE_sf"/>
</dbReference>
<comment type="subcellular location">
    <subcellularLocation>
        <location evidence="1">Membrane</location>
    </subcellularLocation>
</comment>
<reference evidence="9" key="1">
    <citation type="submission" date="2020-04" db="EMBL/GenBank/DDBJ databases">
        <authorList>
            <person name="Zhang T."/>
        </authorList>
    </citation>
    <scope>NUCLEOTIDE SEQUENCE</scope>
    <source>
        <strain evidence="9">HKST-UBA12</strain>
    </source>
</reference>
<keyword evidence="7 8" id="KW-0472">Membrane</keyword>
<evidence type="ECO:0000256" key="4">
    <source>
        <dbReference type="ARBA" id="ARBA00022927"/>
    </source>
</evidence>
<proteinExistence type="predicted"/>
<protein>
    <submittedName>
        <fullName evidence="9">Preprotein translocase subunit SecE</fullName>
    </submittedName>
</protein>
<comment type="caution">
    <text evidence="9">The sequence shown here is derived from an EMBL/GenBank/DDBJ whole genome shotgun (WGS) entry which is preliminary data.</text>
</comment>
<dbReference type="GO" id="GO:0016020">
    <property type="term" value="C:membrane"/>
    <property type="evidence" value="ECO:0007669"/>
    <property type="project" value="UniProtKB-SubCell"/>
</dbReference>
<organism evidence="9 10">
    <name type="scientific">Candidatus Dojkabacteria bacterium</name>
    <dbReference type="NCBI Taxonomy" id="2099670"/>
    <lineage>
        <taxon>Bacteria</taxon>
        <taxon>Candidatus Dojkabacteria</taxon>
    </lineage>
</organism>
<evidence type="ECO:0000256" key="6">
    <source>
        <dbReference type="ARBA" id="ARBA00023010"/>
    </source>
</evidence>
<dbReference type="Gene3D" id="1.20.5.1030">
    <property type="entry name" value="Preprotein translocase secy subunit"/>
    <property type="match status" value="1"/>
</dbReference>
<accession>A0A955I4C9</accession>
<dbReference type="Proteomes" id="UP000760819">
    <property type="component" value="Unassembled WGS sequence"/>
</dbReference>
<evidence type="ECO:0000256" key="8">
    <source>
        <dbReference type="SAM" id="Phobius"/>
    </source>
</evidence>
<keyword evidence="5 8" id="KW-1133">Transmembrane helix</keyword>
<dbReference type="InterPro" id="IPR001901">
    <property type="entry name" value="Translocase_SecE/Sec61-g"/>
</dbReference>
<dbReference type="EMBL" id="JAGQLI010000012">
    <property type="protein sequence ID" value="MCA9378820.1"/>
    <property type="molecule type" value="Genomic_DNA"/>
</dbReference>
<evidence type="ECO:0000256" key="2">
    <source>
        <dbReference type="ARBA" id="ARBA00022448"/>
    </source>
</evidence>
<keyword evidence="3 8" id="KW-0812">Transmembrane</keyword>
<dbReference type="NCBIfam" id="TIGR00964">
    <property type="entry name" value="secE_bact"/>
    <property type="match status" value="1"/>
</dbReference>
<name>A0A955I4C9_9BACT</name>
<evidence type="ECO:0000256" key="7">
    <source>
        <dbReference type="ARBA" id="ARBA00023136"/>
    </source>
</evidence>
<dbReference type="AlphaFoldDB" id="A0A955I4C9"/>
<evidence type="ECO:0000256" key="5">
    <source>
        <dbReference type="ARBA" id="ARBA00022989"/>
    </source>
</evidence>